<protein>
    <recommendedName>
        <fullName evidence="3">Ribose-5-phosphate isomerase A</fullName>
        <ecNumber evidence="3">5.3.1.6</ecNumber>
    </recommendedName>
    <alternativeName>
        <fullName evidence="3">Phosphoriboisomerase A</fullName>
        <shortName evidence="3">PRI</shortName>
    </alternativeName>
</protein>
<dbReference type="NCBIfam" id="TIGR00021">
    <property type="entry name" value="rpiA"/>
    <property type="match status" value="1"/>
</dbReference>
<feature type="binding site" evidence="3">
    <location>
        <position position="121"/>
    </location>
    <ligand>
        <name>substrate</name>
    </ligand>
</feature>
<feature type="active site" description="Proton acceptor" evidence="3">
    <location>
        <position position="103"/>
    </location>
</feature>
<sequence>MNEKAAVGEKAAVDYVKDGMVVGLGTGSTVYYTILKIGEMIQQGMKVQGVATSVQTEKLAEEQGIPLLTLDEVESIDVAIDGADEIDHHFYAIKGGGGALLREKIIAKASNKFVVVADSKKIVQKLGSFPLPVEVIPFGVRKTESYIQRFGCQTLLRMNGDTPYVTDNGNYIIDCTFDVIADPKQLEKDLNNITGVVENGLFIDMVKEVITINGDKQAILLDKLE</sequence>
<keyword evidence="2 3" id="KW-0413">Isomerase</keyword>
<feature type="binding site" evidence="3">
    <location>
        <begin position="81"/>
        <end position="84"/>
    </location>
    <ligand>
        <name>substrate</name>
    </ligand>
</feature>
<feature type="binding site" evidence="3">
    <location>
        <begin position="94"/>
        <end position="97"/>
    </location>
    <ligand>
        <name>substrate</name>
    </ligand>
</feature>
<dbReference type="Proteomes" id="UP000319837">
    <property type="component" value="Unassembled WGS sequence"/>
</dbReference>
<comment type="pathway">
    <text evidence="3">Carbohydrate degradation; pentose phosphate pathway; D-ribose 5-phosphate from D-ribulose 5-phosphate (non-oxidative stage): step 1/1.</text>
</comment>
<dbReference type="Pfam" id="PF06026">
    <property type="entry name" value="Rib_5-P_isom_A"/>
    <property type="match status" value="1"/>
</dbReference>
<dbReference type="GO" id="GO:0005829">
    <property type="term" value="C:cytosol"/>
    <property type="evidence" value="ECO:0007669"/>
    <property type="project" value="TreeGrafter"/>
</dbReference>
<evidence type="ECO:0000256" key="3">
    <source>
        <dbReference type="HAMAP-Rule" id="MF_00170"/>
    </source>
</evidence>
<evidence type="ECO:0000256" key="1">
    <source>
        <dbReference type="ARBA" id="ARBA00001713"/>
    </source>
</evidence>
<dbReference type="PANTHER" id="PTHR11934">
    <property type="entry name" value="RIBOSE-5-PHOSPHATE ISOMERASE"/>
    <property type="match status" value="1"/>
</dbReference>
<feature type="binding site" evidence="3">
    <location>
        <begin position="26"/>
        <end position="29"/>
    </location>
    <ligand>
        <name>substrate</name>
    </ligand>
</feature>
<dbReference type="InterPro" id="IPR037171">
    <property type="entry name" value="NagB/RpiA_transferase-like"/>
</dbReference>
<dbReference type="UniPathway" id="UPA00115">
    <property type="reaction ID" value="UER00412"/>
</dbReference>
<dbReference type="Gene3D" id="3.40.50.1360">
    <property type="match status" value="1"/>
</dbReference>
<dbReference type="CDD" id="cd01398">
    <property type="entry name" value="RPI_A"/>
    <property type="match status" value="1"/>
</dbReference>
<dbReference type="InterPro" id="IPR004788">
    <property type="entry name" value="Ribose5P_isomerase_type_A"/>
</dbReference>
<comment type="caution">
    <text evidence="4">The sequence shown here is derived from an EMBL/GenBank/DDBJ whole genome shotgun (WGS) entry which is preliminary data.</text>
</comment>
<comment type="catalytic activity">
    <reaction evidence="1 3">
        <text>aldehydo-D-ribose 5-phosphate = D-ribulose 5-phosphate</text>
        <dbReference type="Rhea" id="RHEA:14657"/>
        <dbReference type="ChEBI" id="CHEBI:58121"/>
        <dbReference type="ChEBI" id="CHEBI:58273"/>
        <dbReference type="EC" id="5.3.1.6"/>
    </reaction>
</comment>
<dbReference type="PANTHER" id="PTHR11934:SF0">
    <property type="entry name" value="RIBOSE-5-PHOSPHATE ISOMERASE"/>
    <property type="match status" value="1"/>
</dbReference>
<dbReference type="NCBIfam" id="NF001924">
    <property type="entry name" value="PRK00702.1"/>
    <property type="match status" value="1"/>
</dbReference>
<dbReference type="FunFam" id="3.40.50.1360:FF:000001">
    <property type="entry name" value="Ribose-5-phosphate isomerase A"/>
    <property type="match status" value="1"/>
</dbReference>
<dbReference type="Gene3D" id="3.30.70.260">
    <property type="match status" value="1"/>
</dbReference>
<evidence type="ECO:0000313" key="4">
    <source>
        <dbReference type="EMBL" id="TRZ36964.1"/>
    </source>
</evidence>
<dbReference type="SUPFAM" id="SSF75445">
    <property type="entry name" value="D-ribose-5-phosphate isomerase (RpiA), lid domain"/>
    <property type="match status" value="1"/>
</dbReference>
<name>A0A553SJ02_NIACI</name>
<organism evidence="4 5">
    <name type="scientific">Niallia circulans</name>
    <name type="common">Bacillus circulans</name>
    <dbReference type="NCBI Taxonomy" id="1397"/>
    <lineage>
        <taxon>Bacteria</taxon>
        <taxon>Bacillati</taxon>
        <taxon>Bacillota</taxon>
        <taxon>Bacilli</taxon>
        <taxon>Bacillales</taxon>
        <taxon>Bacillaceae</taxon>
        <taxon>Niallia</taxon>
    </lineage>
</organism>
<dbReference type="GO" id="GO:0006014">
    <property type="term" value="P:D-ribose metabolic process"/>
    <property type="evidence" value="ECO:0007669"/>
    <property type="project" value="TreeGrafter"/>
</dbReference>
<accession>A0A553SJ02</accession>
<comment type="subunit">
    <text evidence="3">Homodimer.</text>
</comment>
<evidence type="ECO:0000313" key="5">
    <source>
        <dbReference type="Proteomes" id="UP000319837"/>
    </source>
</evidence>
<reference evidence="5" key="1">
    <citation type="submission" date="2018-10" db="EMBL/GenBank/DDBJ databases">
        <title>FDA dAtabase for Regulatory Grade micrObial Sequences (FDA-ARGOS): Supporting development and validation of Infectious Disease Dx tests.</title>
        <authorList>
            <person name="Minogue T."/>
            <person name="Wolcott M."/>
            <person name="Wasieloski L."/>
            <person name="Aguilar W."/>
            <person name="Moore D."/>
            <person name="Tallon L."/>
            <person name="Sadzewicz L."/>
            <person name="Sengamalay N."/>
            <person name="Ott S."/>
            <person name="Godinez A."/>
            <person name="Nagaraj S."/>
            <person name="Vavikolanu K."/>
            <person name="Vyas G."/>
            <person name="Nadendla S."/>
            <person name="George J."/>
            <person name="Sichtig H."/>
        </authorList>
    </citation>
    <scope>NUCLEOTIDE SEQUENCE [LARGE SCALE GENOMIC DNA]</scope>
    <source>
        <strain evidence="5">FDAARGOS_343</strain>
    </source>
</reference>
<dbReference type="AlphaFoldDB" id="A0A553SJ02"/>
<dbReference type="RefSeq" id="WP_185765360.1">
    <property type="nucleotide sequence ID" value="NZ_RIBP01000004.1"/>
</dbReference>
<dbReference type="EMBL" id="RIBP01000004">
    <property type="protein sequence ID" value="TRZ36964.1"/>
    <property type="molecule type" value="Genomic_DNA"/>
</dbReference>
<dbReference type="InterPro" id="IPR020672">
    <property type="entry name" value="Ribose5P_isomerase_typA_subgr"/>
</dbReference>
<dbReference type="GO" id="GO:0009052">
    <property type="term" value="P:pentose-phosphate shunt, non-oxidative branch"/>
    <property type="evidence" value="ECO:0007669"/>
    <property type="project" value="UniProtKB-UniRule"/>
</dbReference>
<comment type="similarity">
    <text evidence="3">Belongs to the ribose 5-phosphate isomerase family.</text>
</comment>
<evidence type="ECO:0000256" key="2">
    <source>
        <dbReference type="ARBA" id="ARBA00023235"/>
    </source>
</evidence>
<comment type="function">
    <text evidence="3">Catalyzes the reversible conversion of ribose-5-phosphate to ribulose 5-phosphate.</text>
</comment>
<gene>
    <name evidence="3 4" type="primary">rpiA</name>
    <name evidence="4" type="ORF">CEQ21_15815</name>
</gene>
<dbReference type="GO" id="GO:0004751">
    <property type="term" value="F:ribose-5-phosphate isomerase activity"/>
    <property type="evidence" value="ECO:0007669"/>
    <property type="project" value="UniProtKB-UniRule"/>
</dbReference>
<dbReference type="HAMAP" id="MF_00170">
    <property type="entry name" value="Rib_5P_isom_A"/>
    <property type="match status" value="1"/>
</dbReference>
<proteinExistence type="inferred from homology"/>
<dbReference type="EC" id="5.3.1.6" evidence="3"/>
<dbReference type="SUPFAM" id="SSF100950">
    <property type="entry name" value="NagB/RpiA/CoA transferase-like"/>
    <property type="match status" value="1"/>
</dbReference>